<reference evidence="1" key="1">
    <citation type="submission" date="2022-09" db="EMBL/GenBank/DDBJ databases">
        <title>Culturomic study of gut microbiota in children with autism spectrum disorder.</title>
        <authorList>
            <person name="Efimov B.A."/>
            <person name="Chaplin A.V."/>
            <person name="Sokolova S.R."/>
            <person name="Pikina A.P."/>
            <person name="Korzhanova M."/>
            <person name="Belova V."/>
            <person name="Korostin D."/>
        </authorList>
    </citation>
    <scope>NUCLEOTIDE SEQUENCE</scope>
    <source>
        <strain evidence="1">ASD5510</strain>
    </source>
</reference>
<dbReference type="EMBL" id="JAOSHN010000002">
    <property type="protein sequence ID" value="MCU7378103.1"/>
    <property type="molecule type" value="Genomic_DNA"/>
</dbReference>
<proteinExistence type="predicted"/>
<dbReference type="RefSeq" id="WP_269478417.1">
    <property type="nucleotide sequence ID" value="NZ_JAOSHN010000002.1"/>
</dbReference>
<protein>
    <submittedName>
        <fullName evidence="1">Uncharacterized protein</fullName>
    </submittedName>
</protein>
<dbReference type="AlphaFoldDB" id="A0A9J6QTV7"/>
<accession>A0A9J6QTV7</accession>
<comment type="caution">
    <text evidence="1">The sequence shown here is derived from an EMBL/GenBank/DDBJ whole genome shotgun (WGS) entry which is preliminary data.</text>
</comment>
<evidence type="ECO:0000313" key="1">
    <source>
        <dbReference type="EMBL" id="MCU7378103.1"/>
    </source>
</evidence>
<gene>
    <name evidence="1" type="ORF">OBO34_07015</name>
</gene>
<dbReference type="Proteomes" id="UP001065549">
    <property type="component" value="Unassembled WGS sequence"/>
</dbReference>
<sequence>MKIKYIKYDLNRLYLKTRYNTGQFLHGLKYSDNRLIRLFFEIRYLPYTLKHYMKINHYAYFGAPGIRQIIIFDSLRKRNKAVKENAHLSEITHRQLLLLAKDEALEIRSYSDELGKNMMMHDS</sequence>
<organism evidence="1 2">
    <name type="scientific">Hominibacterium faecale</name>
    <dbReference type="NCBI Taxonomy" id="2839743"/>
    <lineage>
        <taxon>Bacteria</taxon>
        <taxon>Bacillati</taxon>
        <taxon>Bacillota</taxon>
        <taxon>Clostridia</taxon>
        <taxon>Peptostreptococcales</taxon>
        <taxon>Anaerovoracaceae</taxon>
        <taxon>Hominibacterium</taxon>
    </lineage>
</organism>
<evidence type="ECO:0000313" key="2">
    <source>
        <dbReference type="Proteomes" id="UP001065549"/>
    </source>
</evidence>
<name>A0A9J6QTV7_9FIRM</name>
<keyword evidence="2" id="KW-1185">Reference proteome</keyword>